<dbReference type="PROSITE" id="PS51340">
    <property type="entry name" value="MOSC"/>
    <property type="match status" value="1"/>
</dbReference>
<feature type="domain" description="MOSC" evidence="1">
    <location>
        <begin position="77"/>
        <end position="263"/>
    </location>
</feature>
<dbReference type="GO" id="GO:0030151">
    <property type="term" value="F:molybdenum ion binding"/>
    <property type="evidence" value="ECO:0007669"/>
    <property type="project" value="InterPro"/>
</dbReference>
<dbReference type="SUPFAM" id="SSF141673">
    <property type="entry name" value="MOSC N-terminal domain-like"/>
    <property type="match status" value="1"/>
</dbReference>
<dbReference type="SUPFAM" id="SSF50800">
    <property type="entry name" value="PK beta-barrel domain-like"/>
    <property type="match status" value="1"/>
</dbReference>
<organism evidence="2 3">
    <name type="scientific">Rhodocytophaga rosea</name>
    <dbReference type="NCBI Taxonomy" id="2704465"/>
    <lineage>
        <taxon>Bacteria</taxon>
        <taxon>Pseudomonadati</taxon>
        <taxon>Bacteroidota</taxon>
        <taxon>Cytophagia</taxon>
        <taxon>Cytophagales</taxon>
        <taxon>Rhodocytophagaceae</taxon>
        <taxon>Rhodocytophaga</taxon>
    </lineage>
</organism>
<dbReference type="PANTHER" id="PTHR14237:SF19">
    <property type="entry name" value="MITOCHONDRIAL AMIDOXIME REDUCING COMPONENT 1"/>
    <property type="match status" value="1"/>
</dbReference>
<dbReference type="EMBL" id="CP048222">
    <property type="protein sequence ID" value="QHT71881.1"/>
    <property type="molecule type" value="Genomic_DNA"/>
</dbReference>
<keyword evidence="3" id="KW-1185">Reference proteome</keyword>
<dbReference type="PANTHER" id="PTHR14237">
    <property type="entry name" value="MOLYBDOPTERIN COFACTOR SULFURASE MOSC"/>
    <property type="match status" value="1"/>
</dbReference>
<dbReference type="KEGG" id="rhoz:GXP67_04375"/>
<accession>A0A6C0GUI3</accession>
<evidence type="ECO:0000313" key="2">
    <source>
        <dbReference type="EMBL" id="QHT71881.1"/>
    </source>
</evidence>
<dbReference type="InterPro" id="IPR011037">
    <property type="entry name" value="Pyrv_Knase-like_insert_dom_sf"/>
</dbReference>
<evidence type="ECO:0000313" key="3">
    <source>
        <dbReference type="Proteomes" id="UP000480178"/>
    </source>
</evidence>
<evidence type="ECO:0000259" key="1">
    <source>
        <dbReference type="PROSITE" id="PS51340"/>
    </source>
</evidence>
<dbReference type="Pfam" id="PF03476">
    <property type="entry name" value="MOSC_N"/>
    <property type="match status" value="1"/>
</dbReference>
<dbReference type="GO" id="GO:0003824">
    <property type="term" value="F:catalytic activity"/>
    <property type="evidence" value="ECO:0007669"/>
    <property type="project" value="InterPro"/>
</dbReference>
<gene>
    <name evidence="2" type="ORF">GXP67_04375</name>
</gene>
<name>A0A6C0GUI3_9BACT</name>
<dbReference type="InterPro" id="IPR005303">
    <property type="entry name" value="MOCOS_middle"/>
</dbReference>
<dbReference type="InterPro" id="IPR005302">
    <property type="entry name" value="MoCF_Sase_C"/>
</dbReference>
<sequence length="265" mass="30071">MVLSEINIYPIKSLGGISLSSARIEERGLQFDRRWMLVDAQKQFMTQRKIHKMALIKASLHDSHLQVDMMGKSALHIPFLPQTDETATVTIWDDTCQGVIVSQEANEWFSDALQMPCKLVYMPDNSIREVDHRYAKNNEIVSFADAYPFLLIGQASLDDLNQRLPEAVPMNRFRPNLVVTTDIPFAEDRWKSIRVGDTIFHLAKPCARCVLTTIDQQTGNAGKEPLKTLSGYRTINNKVLFGQNLLWGRQGNQIQLGDKVEILAQ</sequence>
<protein>
    <submittedName>
        <fullName evidence="2">MOSC domain-containing protein</fullName>
    </submittedName>
</protein>
<dbReference type="AlphaFoldDB" id="A0A6C0GUI3"/>
<dbReference type="GO" id="GO:0030170">
    <property type="term" value="F:pyridoxal phosphate binding"/>
    <property type="evidence" value="ECO:0007669"/>
    <property type="project" value="InterPro"/>
</dbReference>
<proteinExistence type="predicted"/>
<reference evidence="2 3" key="1">
    <citation type="submission" date="2020-01" db="EMBL/GenBank/DDBJ databases">
        <authorList>
            <person name="Kim M.K."/>
        </authorList>
    </citation>
    <scope>NUCLEOTIDE SEQUENCE [LARGE SCALE GENOMIC DNA]</scope>
    <source>
        <strain evidence="2 3">172606-1</strain>
    </source>
</reference>
<dbReference type="Pfam" id="PF03473">
    <property type="entry name" value="MOSC"/>
    <property type="match status" value="1"/>
</dbReference>
<dbReference type="Proteomes" id="UP000480178">
    <property type="component" value="Chromosome"/>
</dbReference>